<comment type="cofactor">
    <cofactor evidence="5">
        <name>Mg(2+)</name>
        <dbReference type="ChEBI" id="CHEBI:18420"/>
    </cofactor>
</comment>
<keyword evidence="7" id="KW-1185">Reference proteome</keyword>
<dbReference type="GO" id="GO:0046872">
    <property type="term" value="F:metal ion binding"/>
    <property type="evidence" value="ECO:0007669"/>
    <property type="project" value="UniProtKB-KW"/>
</dbReference>
<dbReference type="AlphaFoldDB" id="A0A0K1E773"/>
<evidence type="ECO:0000256" key="1">
    <source>
        <dbReference type="ARBA" id="ARBA00010638"/>
    </source>
</evidence>
<dbReference type="EC" id="6.3.3.2" evidence="5"/>
<dbReference type="PATRIC" id="fig|52.7.peg.884"/>
<dbReference type="KEGG" id="ccro:CMC5_008200"/>
<dbReference type="EMBL" id="CP012159">
    <property type="protein sequence ID" value="AKT36699.1"/>
    <property type="molecule type" value="Genomic_DNA"/>
</dbReference>
<evidence type="ECO:0000256" key="4">
    <source>
        <dbReference type="PIRSR" id="PIRSR006806-1"/>
    </source>
</evidence>
<dbReference type="InterPro" id="IPR037171">
    <property type="entry name" value="NagB/RpiA_transferase-like"/>
</dbReference>
<evidence type="ECO:0000256" key="3">
    <source>
        <dbReference type="ARBA" id="ARBA00022840"/>
    </source>
</evidence>
<dbReference type="RefSeq" id="WP_245678280.1">
    <property type="nucleotide sequence ID" value="NZ_CP012159.1"/>
</dbReference>
<dbReference type="SUPFAM" id="SSF100950">
    <property type="entry name" value="NagB/RpiA/CoA transferase-like"/>
    <property type="match status" value="1"/>
</dbReference>
<keyword evidence="5" id="KW-0479">Metal-binding</keyword>
<keyword evidence="2 4" id="KW-0547">Nucleotide-binding</keyword>
<comment type="similarity">
    <text evidence="1 5">Belongs to the 5-formyltetrahydrofolate cyclo-ligase family.</text>
</comment>
<evidence type="ECO:0000256" key="2">
    <source>
        <dbReference type="ARBA" id="ARBA00022741"/>
    </source>
</evidence>
<gene>
    <name evidence="6" type="ORF">CMC5_008200</name>
</gene>
<dbReference type="Pfam" id="PF01812">
    <property type="entry name" value="5-FTHF_cyc-lig"/>
    <property type="match status" value="1"/>
</dbReference>
<dbReference type="STRING" id="52.CMC5_008200"/>
<accession>A0A0K1E773</accession>
<dbReference type="GO" id="GO:0035999">
    <property type="term" value="P:tetrahydrofolate interconversion"/>
    <property type="evidence" value="ECO:0007669"/>
    <property type="project" value="TreeGrafter"/>
</dbReference>
<proteinExistence type="inferred from homology"/>
<keyword evidence="6" id="KW-0436">Ligase</keyword>
<dbReference type="GO" id="GO:0005524">
    <property type="term" value="F:ATP binding"/>
    <property type="evidence" value="ECO:0007669"/>
    <property type="project" value="UniProtKB-KW"/>
</dbReference>
<dbReference type="PANTHER" id="PTHR23407">
    <property type="entry name" value="ATPASE INHIBITOR/5-FORMYLTETRAHYDROFOLATE CYCLO-LIGASE"/>
    <property type="match status" value="1"/>
</dbReference>
<dbReference type="NCBIfam" id="TIGR02727">
    <property type="entry name" value="MTHFS_bact"/>
    <property type="match status" value="1"/>
</dbReference>
<reference evidence="6 7" key="1">
    <citation type="submission" date="2015-07" db="EMBL/GenBank/DDBJ databases">
        <title>Genome analysis of myxobacterium Chondromyces crocatus Cm c5 reveals a high potential for natural compound synthesis and the genetic basis for the loss of fruiting body formation.</title>
        <authorList>
            <person name="Zaburannyi N."/>
            <person name="Bunk B."/>
            <person name="Maier J."/>
            <person name="Overmann J."/>
            <person name="Mueller R."/>
        </authorList>
    </citation>
    <scope>NUCLEOTIDE SEQUENCE [LARGE SCALE GENOMIC DNA]</scope>
    <source>
        <strain evidence="6 7">Cm c5</strain>
    </source>
</reference>
<protein>
    <recommendedName>
        <fullName evidence="5">5-formyltetrahydrofolate cyclo-ligase</fullName>
        <ecNumber evidence="5">6.3.3.2</ecNumber>
    </recommendedName>
</protein>
<dbReference type="PIRSF" id="PIRSF006806">
    <property type="entry name" value="FTHF_cligase"/>
    <property type="match status" value="1"/>
</dbReference>
<feature type="binding site" evidence="4">
    <location>
        <position position="69"/>
    </location>
    <ligand>
        <name>substrate</name>
    </ligand>
</feature>
<sequence length="211" mass="23289">MDIDENLEVELRFRAKAAMRKRARGVRGAVPRDAILKRSAQIQDTLSSLPEIAAASRIALFFPIEGRNEVDLVALDARLRERGARIAYPTVDRDTRTMTFRFVDDPHAMEEQGSGFCEPGPSNEEALALDVIVVPCLQIDPRGYRIGYGAGYYDRTLPRFCPPARAIAVAFDFQLVSEIPDTASDVPVHVVVTDTRVLRIDAPAAETPPAP</sequence>
<feature type="binding site" evidence="4">
    <location>
        <begin position="145"/>
        <end position="153"/>
    </location>
    <ligand>
        <name>ATP</name>
        <dbReference type="ChEBI" id="CHEBI:30616"/>
    </ligand>
</feature>
<evidence type="ECO:0000313" key="7">
    <source>
        <dbReference type="Proteomes" id="UP000067626"/>
    </source>
</evidence>
<name>A0A0K1E773_CHOCO</name>
<evidence type="ECO:0000256" key="5">
    <source>
        <dbReference type="RuleBase" id="RU361279"/>
    </source>
</evidence>
<dbReference type="GO" id="GO:0009396">
    <property type="term" value="P:folic acid-containing compound biosynthetic process"/>
    <property type="evidence" value="ECO:0007669"/>
    <property type="project" value="TreeGrafter"/>
</dbReference>
<dbReference type="PANTHER" id="PTHR23407:SF1">
    <property type="entry name" value="5-FORMYLTETRAHYDROFOLATE CYCLO-LIGASE"/>
    <property type="match status" value="1"/>
</dbReference>
<keyword evidence="3 4" id="KW-0067">ATP-binding</keyword>
<organism evidence="6 7">
    <name type="scientific">Chondromyces crocatus</name>
    <dbReference type="NCBI Taxonomy" id="52"/>
    <lineage>
        <taxon>Bacteria</taxon>
        <taxon>Pseudomonadati</taxon>
        <taxon>Myxococcota</taxon>
        <taxon>Polyangia</taxon>
        <taxon>Polyangiales</taxon>
        <taxon>Polyangiaceae</taxon>
        <taxon>Chondromyces</taxon>
    </lineage>
</organism>
<feature type="binding site" evidence="4">
    <location>
        <begin position="16"/>
        <end position="20"/>
    </location>
    <ligand>
        <name>ATP</name>
        <dbReference type="ChEBI" id="CHEBI:30616"/>
    </ligand>
</feature>
<dbReference type="Proteomes" id="UP000067626">
    <property type="component" value="Chromosome"/>
</dbReference>
<dbReference type="InterPro" id="IPR002698">
    <property type="entry name" value="FTHF_cligase"/>
</dbReference>
<dbReference type="GO" id="GO:0030272">
    <property type="term" value="F:5-formyltetrahydrofolate cyclo-ligase activity"/>
    <property type="evidence" value="ECO:0007669"/>
    <property type="project" value="UniProtKB-EC"/>
</dbReference>
<dbReference type="InterPro" id="IPR024185">
    <property type="entry name" value="FTHF_cligase-like_sf"/>
</dbReference>
<keyword evidence="5" id="KW-0460">Magnesium</keyword>
<evidence type="ECO:0000313" key="6">
    <source>
        <dbReference type="EMBL" id="AKT36699.1"/>
    </source>
</evidence>
<dbReference type="Gene3D" id="3.40.50.10420">
    <property type="entry name" value="NagB/RpiA/CoA transferase-like"/>
    <property type="match status" value="1"/>
</dbReference>
<comment type="catalytic activity">
    <reaction evidence="5">
        <text>(6S)-5-formyl-5,6,7,8-tetrahydrofolate + ATP = (6R)-5,10-methenyltetrahydrofolate + ADP + phosphate</text>
        <dbReference type="Rhea" id="RHEA:10488"/>
        <dbReference type="ChEBI" id="CHEBI:30616"/>
        <dbReference type="ChEBI" id="CHEBI:43474"/>
        <dbReference type="ChEBI" id="CHEBI:57455"/>
        <dbReference type="ChEBI" id="CHEBI:57457"/>
        <dbReference type="ChEBI" id="CHEBI:456216"/>
        <dbReference type="EC" id="6.3.3.2"/>
    </reaction>
</comment>